<dbReference type="InterPro" id="IPR036188">
    <property type="entry name" value="FAD/NAD-bd_sf"/>
</dbReference>
<dbReference type="GO" id="GO:0004729">
    <property type="term" value="F:oxygen-dependent protoporphyrinogen oxidase activity"/>
    <property type="evidence" value="ECO:0007669"/>
    <property type="project" value="UniProtKB-UniRule"/>
</dbReference>
<keyword evidence="8 11" id="KW-0274">FAD</keyword>
<evidence type="ECO:0000256" key="10">
    <source>
        <dbReference type="ARBA" id="ARBA00023133"/>
    </source>
</evidence>
<feature type="domain" description="Amine oxidase" evidence="12">
    <location>
        <begin position="22"/>
        <end position="482"/>
    </location>
</feature>
<comment type="subcellular location">
    <subcellularLocation>
        <location evidence="11">Cytoplasm</location>
    </subcellularLocation>
</comment>
<dbReference type="SUPFAM" id="SSF54373">
    <property type="entry name" value="FAD-linked reductases, C-terminal domain"/>
    <property type="match status" value="1"/>
</dbReference>
<dbReference type="NCBIfam" id="TIGR00562">
    <property type="entry name" value="proto_IX_ox"/>
    <property type="match status" value="1"/>
</dbReference>
<evidence type="ECO:0000259" key="12">
    <source>
        <dbReference type="Pfam" id="PF01593"/>
    </source>
</evidence>
<keyword evidence="7 11" id="KW-0285">Flavoprotein</keyword>
<reference evidence="13" key="1">
    <citation type="submission" date="2016-09" db="EMBL/GenBank/DDBJ databases">
        <title>Draft genome of thermotolerant cyanobacterium Desertifilum sp. strain IPPAS B-1220.</title>
        <authorList>
            <person name="Sinetova M.A."/>
            <person name="Bolakhan K."/>
            <person name="Zayadan B.K."/>
            <person name="Mironov K.S."/>
            <person name="Ustinova V."/>
            <person name="Kupriyanova E.V."/>
            <person name="Sidorov R.A."/>
            <person name="Skrypnik A.N."/>
            <person name="Gogoleva N.E."/>
            <person name="Gogolev Y.V."/>
            <person name="Los D.A."/>
        </authorList>
    </citation>
    <scope>NUCLEOTIDE SEQUENCE [LARGE SCALE GENOMIC DNA]</scope>
    <source>
        <strain evidence="13">IPPAS B-1220</strain>
    </source>
</reference>
<evidence type="ECO:0000256" key="3">
    <source>
        <dbReference type="ARBA" id="ARBA00004744"/>
    </source>
</evidence>
<keyword evidence="9 11" id="KW-0560">Oxidoreductase</keyword>
<protein>
    <recommendedName>
        <fullName evidence="6 11">Coproporphyrinogen III oxidase</fullName>
        <ecNumber evidence="5 11">1.3.3.15</ecNumber>
    </recommendedName>
</protein>
<evidence type="ECO:0000256" key="4">
    <source>
        <dbReference type="ARBA" id="ARBA00008310"/>
    </source>
</evidence>
<dbReference type="InterPro" id="IPR002937">
    <property type="entry name" value="Amino_oxidase"/>
</dbReference>
<evidence type="ECO:0000256" key="8">
    <source>
        <dbReference type="ARBA" id="ARBA00022827"/>
    </source>
</evidence>
<dbReference type="UniPathway" id="UPA00252"/>
<evidence type="ECO:0000313" key="13">
    <source>
        <dbReference type="EMBL" id="OEJ74363.1"/>
    </source>
</evidence>
<comment type="cofactor">
    <cofactor evidence="2 11">
        <name>FAD</name>
        <dbReference type="ChEBI" id="CHEBI:57692"/>
    </cofactor>
</comment>
<comment type="catalytic activity">
    <reaction evidence="1">
        <text>coproporphyrinogen III + 3 O2 = coproporphyrin III + 3 H2O2</text>
        <dbReference type="Rhea" id="RHEA:43436"/>
        <dbReference type="ChEBI" id="CHEBI:15379"/>
        <dbReference type="ChEBI" id="CHEBI:16240"/>
        <dbReference type="ChEBI" id="CHEBI:57309"/>
        <dbReference type="ChEBI" id="CHEBI:131725"/>
        <dbReference type="EC" id="1.3.3.15"/>
    </reaction>
    <physiologicalReaction direction="left-to-right" evidence="1">
        <dbReference type="Rhea" id="RHEA:43437"/>
    </physiologicalReaction>
</comment>
<evidence type="ECO:0000256" key="6">
    <source>
        <dbReference type="ARBA" id="ARBA00019046"/>
    </source>
</evidence>
<dbReference type="Pfam" id="PF01593">
    <property type="entry name" value="Amino_oxidase"/>
    <property type="match status" value="1"/>
</dbReference>
<dbReference type="InterPro" id="IPR050464">
    <property type="entry name" value="Zeta_carotene_desat/Oxidored"/>
</dbReference>
<evidence type="ECO:0000256" key="11">
    <source>
        <dbReference type="RuleBase" id="RU364052"/>
    </source>
</evidence>
<comment type="pathway">
    <text evidence="3 11">Porphyrin-containing compound metabolism; protoheme biosynthesis.</text>
</comment>
<proteinExistence type="inferred from homology"/>
<sequence>MSFTDLATPSHPLDTLVIGAGISGLSLAFTLQQRQTQVLVCESQNRIGGNITTGQADGFLWEEGPNSFAPTPALLRLIVDAGLEKDMILADRRLPRFVYRQGRLQAIPMSPPAAIGTPLLSWPGKLRAGLGAIGFVRPPLGEQFSQQGSEETVAQFFQRHLGEEVMERLVTPFVSGVYAGDVNQLSAAAAFRRIAQLEGVGGGLVAGAILSRMKAKSQPQVPVDPSLPKTRPGELGSFQQGLQMLPQALAAKLGDAVRLNWRLLQITPTTRQSYIAEFGTPEGTQIVEARHVVLTTPAYITAEIVEAIAPLASQALRAIEYPPVANVVLAYPESALKQPLKGFGHLIPRSEGIRTLGTIWSSSLFPGRVPPGWQLLTNYIGGATDPGILDLDRDSRSNLDGNPIAQAVHQDIRRILLQQEVQPKVLAVHLWKRAIPQYNLGHHQRLQTIFQSLAPFPGLHICSNYTDGVALGDCVRRAQELADILTQKTR</sequence>
<dbReference type="OrthoDB" id="25353at2"/>
<organism evidence="13">
    <name type="scientific">Desertifilum tharense IPPAS B-1220</name>
    <dbReference type="NCBI Taxonomy" id="1781255"/>
    <lineage>
        <taxon>Bacteria</taxon>
        <taxon>Bacillati</taxon>
        <taxon>Cyanobacteriota</taxon>
        <taxon>Cyanophyceae</taxon>
        <taxon>Desertifilales</taxon>
        <taxon>Desertifilaceae</taxon>
        <taxon>Desertifilum</taxon>
    </lineage>
</organism>
<evidence type="ECO:0000256" key="9">
    <source>
        <dbReference type="ARBA" id="ARBA00023002"/>
    </source>
</evidence>
<dbReference type="STRING" id="1781255.BH720_14115"/>
<dbReference type="PANTHER" id="PTHR42923">
    <property type="entry name" value="PROTOPORPHYRINOGEN OXIDASE"/>
    <property type="match status" value="1"/>
</dbReference>
<dbReference type="EMBL" id="MJGC01000066">
    <property type="protein sequence ID" value="OEJ74363.1"/>
    <property type="molecule type" value="Genomic_DNA"/>
</dbReference>
<accession>A0A1E5QJ41</accession>
<dbReference type="Gene3D" id="3.90.660.20">
    <property type="entry name" value="Protoporphyrinogen oxidase, mitochondrial, domain 2"/>
    <property type="match status" value="1"/>
</dbReference>
<comment type="function">
    <text evidence="11">Involved in coproporphyrin-dependent heme b biosynthesis. Catalyzes the oxidation of coproporphyrinogen III to coproporphyrin III.</text>
</comment>
<dbReference type="EC" id="1.3.3.15" evidence="5 11"/>
<evidence type="ECO:0000256" key="7">
    <source>
        <dbReference type="ARBA" id="ARBA00022630"/>
    </source>
</evidence>
<keyword evidence="10 11" id="KW-0350">Heme biosynthesis</keyword>
<dbReference type="SUPFAM" id="SSF51905">
    <property type="entry name" value="FAD/NAD(P)-binding domain"/>
    <property type="match status" value="1"/>
</dbReference>
<dbReference type="AlphaFoldDB" id="A0A1E5QJ41"/>
<gene>
    <name evidence="13" type="ORF">BH720_14115</name>
</gene>
<comment type="similarity">
    <text evidence="4 11">Belongs to the protoporphyrinogen/coproporphyrinogen oxidase family. Coproporphyrinogen III oxidase subfamily.</text>
</comment>
<evidence type="ECO:0000256" key="5">
    <source>
        <dbReference type="ARBA" id="ARBA00012402"/>
    </source>
</evidence>
<dbReference type="PANTHER" id="PTHR42923:SF3">
    <property type="entry name" value="PROTOPORPHYRINOGEN OXIDASE"/>
    <property type="match status" value="1"/>
</dbReference>
<evidence type="ECO:0000256" key="2">
    <source>
        <dbReference type="ARBA" id="ARBA00001974"/>
    </source>
</evidence>
<evidence type="ECO:0000256" key="1">
    <source>
        <dbReference type="ARBA" id="ARBA00001755"/>
    </source>
</evidence>
<dbReference type="Gene3D" id="1.10.3110.10">
    <property type="entry name" value="protoporphyrinogen ix oxidase, domain 3"/>
    <property type="match status" value="1"/>
</dbReference>
<keyword evidence="11" id="KW-0963">Cytoplasm</keyword>
<dbReference type="Gene3D" id="3.50.50.60">
    <property type="entry name" value="FAD/NAD(P)-binding domain"/>
    <property type="match status" value="1"/>
</dbReference>
<name>A0A1E5QJ41_9CYAN</name>
<dbReference type="InterPro" id="IPR004572">
    <property type="entry name" value="Protoporphyrinogen_oxidase"/>
</dbReference>
<dbReference type="GO" id="GO:0005737">
    <property type="term" value="C:cytoplasm"/>
    <property type="evidence" value="ECO:0007669"/>
    <property type="project" value="UniProtKB-SubCell"/>
</dbReference>
<dbReference type="GO" id="GO:0006783">
    <property type="term" value="P:heme biosynthetic process"/>
    <property type="evidence" value="ECO:0007669"/>
    <property type="project" value="UniProtKB-UniRule"/>
</dbReference>
<comment type="caution">
    <text evidence="13">The sequence shown here is derived from an EMBL/GenBank/DDBJ whole genome shotgun (WGS) entry which is preliminary data.</text>
</comment>